<keyword evidence="1" id="KW-0732">Signal</keyword>
<evidence type="ECO:0000313" key="3">
    <source>
        <dbReference type="Proteomes" id="UP001168990"/>
    </source>
</evidence>
<name>A0AA39F840_9HYME</name>
<evidence type="ECO:0000313" key="2">
    <source>
        <dbReference type="EMBL" id="KAK0164700.1"/>
    </source>
</evidence>
<protein>
    <submittedName>
        <fullName evidence="2">Uncharacterized protein</fullName>
    </submittedName>
</protein>
<evidence type="ECO:0000256" key="1">
    <source>
        <dbReference type="SAM" id="SignalP"/>
    </source>
</evidence>
<proteinExistence type="predicted"/>
<keyword evidence="3" id="KW-1185">Reference proteome</keyword>
<reference evidence="2" key="1">
    <citation type="journal article" date="2023" name="bioRxiv">
        <title>Scaffold-level genome assemblies of two parasitoid biocontrol wasps reveal the parthenogenesis mechanism and an associated novel virus.</title>
        <authorList>
            <person name="Inwood S."/>
            <person name="Skelly J."/>
            <person name="Guhlin J."/>
            <person name="Harrop T."/>
            <person name="Goldson S."/>
            <person name="Dearden P."/>
        </authorList>
    </citation>
    <scope>NUCLEOTIDE SEQUENCE</scope>
    <source>
        <strain evidence="2">Irish</strain>
        <tissue evidence="2">Whole body</tissue>
    </source>
</reference>
<organism evidence="2 3">
    <name type="scientific">Microctonus aethiopoides</name>
    <dbReference type="NCBI Taxonomy" id="144406"/>
    <lineage>
        <taxon>Eukaryota</taxon>
        <taxon>Metazoa</taxon>
        <taxon>Ecdysozoa</taxon>
        <taxon>Arthropoda</taxon>
        <taxon>Hexapoda</taxon>
        <taxon>Insecta</taxon>
        <taxon>Pterygota</taxon>
        <taxon>Neoptera</taxon>
        <taxon>Endopterygota</taxon>
        <taxon>Hymenoptera</taxon>
        <taxon>Apocrita</taxon>
        <taxon>Ichneumonoidea</taxon>
        <taxon>Braconidae</taxon>
        <taxon>Euphorinae</taxon>
        <taxon>Microctonus</taxon>
    </lineage>
</organism>
<feature type="signal peptide" evidence="1">
    <location>
        <begin position="1"/>
        <end position="22"/>
    </location>
</feature>
<dbReference type="EMBL" id="JAQQBS010001422">
    <property type="protein sequence ID" value="KAK0164700.1"/>
    <property type="molecule type" value="Genomic_DNA"/>
</dbReference>
<dbReference type="Proteomes" id="UP001168990">
    <property type="component" value="Unassembled WGS sequence"/>
</dbReference>
<dbReference type="AlphaFoldDB" id="A0AA39F840"/>
<gene>
    <name evidence="2" type="ORF">PV328_003291</name>
</gene>
<reference evidence="2" key="2">
    <citation type="submission" date="2023-03" db="EMBL/GenBank/DDBJ databases">
        <authorList>
            <person name="Inwood S.N."/>
            <person name="Skelly J.G."/>
            <person name="Guhlin J."/>
            <person name="Harrop T.W.R."/>
            <person name="Goldson S.G."/>
            <person name="Dearden P.K."/>
        </authorList>
    </citation>
    <scope>NUCLEOTIDE SEQUENCE</scope>
    <source>
        <strain evidence="2">Irish</strain>
        <tissue evidence="2">Whole body</tissue>
    </source>
</reference>
<accession>A0AA39F840</accession>
<sequence>MLINIEVLSYIVIVCIVQTVQGIETHSLHKTSGSYHRKLNQEINEIKKYSTNQRVILNHKINPLVTRLIDIENESSQLTSNHHHHHHHHHHPLIKRHDNSGITTEIMNNNIIAALESSRNKRYESFEAQAKEVENNSLCNYTVTSFADADDYILPKNLINITCNYSGSRCQANGYYCCLQTYTHIQVTLKKGGTRPMRINTGCVCALQLFNQLKHDPTQPDLNA</sequence>
<feature type="chain" id="PRO_5041219827" evidence="1">
    <location>
        <begin position="23"/>
        <end position="224"/>
    </location>
</feature>
<comment type="caution">
    <text evidence="2">The sequence shown here is derived from an EMBL/GenBank/DDBJ whole genome shotgun (WGS) entry which is preliminary data.</text>
</comment>